<dbReference type="EMBL" id="JARJLG010000089">
    <property type="protein sequence ID" value="KAJ7748542.1"/>
    <property type="molecule type" value="Genomic_DNA"/>
</dbReference>
<reference evidence="3" key="1">
    <citation type="submission" date="2023-03" db="EMBL/GenBank/DDBJ databases">
        <title>Massive genome expansion in bonnet fungi (Mycena s.s.) driven by repeated elements and novel gene families across ecological guilds.</title>
        <authorList>
            <consortium name="Lawrence Berkeley National Laboratory"/>
            <person name="Harder C.B."/>
            <person name="Miyauchi S."/>
            <person name="Viragh M."/>
            <person name="Kuo A."/>
            <person name="Thoen E."/>
            <person name="Andreopoulos B."/>
            <person name="Lu D."/>
            <person name="Skrede I."/>
            <person name="Drula E."/>
            <person name="Henrissat B."/>
            <person name="Morin E."/>
            <person name="Kohler A."/>
            <person name="Barry K."/>
            <person name="LaButti K."/>
            <person name="Morin E."/>
            <person name="Salamov A."/>
            <person name="Lipzen A."/>
            <person name="Mereny Z."/>
            <person name="Hegedus B."/>
            <person name="Baldrian P."/>
            <person name="Stursova M."/>
            <person name="Weitz H."/>
            <person name="Taylor A."/>
            <person name="Grigoriev I.V."/>
            <person name="Nagy L.G."/>
            <person name="Martin F."/>
            <person name="Kauserud H."/>
        </authorList>
    </citation>
    <scope>NUCLEOTIDE SEQUENCE</scope>
    <source>
        <strain evidence="3">CBHHK188m</strain>
    </source>
</reference>
<comment type="similarity">
    <text evidence="1">Belongs to the tryptophan dimethylallyltransferase family.</text>
</comment>
<dbReference type="GO" id="GO:0016765">
    <property type="term" value="F:transferase activity, transferring alkyl or aryl (other than methyl) groups"/>
    <property type="evidence" value="ECO:0007669"/>
    <property type="project" value="InterPro"/>
</dbReference>
<organism evidence="3 4">
    <name type="scientific">Mycena maculata</name>
    <dbReference type="NCBI Taxonomy" id="230809"/>
    <lineage>
        <taxon>Eukaryota</taxon>
        <taxon>Fungi</taxon>
        <taxon>Dikarya</taxon>
        <taxon>Basidiomycota</taxon>
        <taxon>Agaricomycotina</taxon>
        <taxon>Agaricomycetes</taxon>
        <taxon>Agaricomycetidae</taxon>
        <taxon>Agaricales</taxon>
        <taxon>Marasmiineae</taxon>
        <taxon>Mycenaceae</taxon>
        <taxon>Mycena</taxon>
    </lineage>
</organism>
<dbReference type="PANTHER" id="PTHR40627">
    <property type="entry name" value="INDOLE PRENYLTRANSFERASE TDIB-RELATED"/>
    <property type="match status" value="1"/>
</dbReference>
<dbReference type="Pfam" id="PF11991">
    <property type="entry name" value="Trp_DMAT"/>
    <property type="match status" value="2"/>
</dbReference>
<sequence length="399" mass="45247">MSFWWNTVALPIPGFMRHANYPEDAVQSYASLFRDKLLPLLGPCTNPTYPSWMTEDYTTHLWNSVSSLGKRPNLRSDLPWTLWRSHWRESTRSRSCGAEWFDICAQELALATTHERPKENGYPVSEIYLGFDCSHHSSTMKAYFMPRIRSLVSKESPEEMVKKVTDRLGLERPWAKVGNFLSLFPSGDRPAIKIVAIDCVPGSRNRLKIYFRINILSYSHMEYFLTLGGVLSTADLSASFQNARLVWDAMTKESGLSNDLPTQSSYLPSGLIYYELKQGDDSPSSKVRYLPNDLAISHGIERLACQLSGSSTTNDYPDVIRTIFPHRALSSRTGIHTYVGCTVNPTGGDVSVYYNPEAFAPERILDSCMKDMQTIFCSTDARSTEKQPNWRNSNRGWGR</sequence>
<evidence type="ECO:0000256" key="2">
    <source>
        <dbReference type="ARBA" id="ARBA00022679"/>
    </source>
</evidence>
<proteinExistence type="inferred from homology"/>
<dbReference type="AlphaFoldDB" id="A0AAD7IQR9"/>
<dbReference type="CDD" id="cd13929">
    <property type="entry name" value="PT-DMATS_CymD"/>
    <property type="match status" value="1"/>
</dbReference>
<accession>A0AAD7IQR9</accession>
<dbReference type="GO" id="GO:0009820">
    <property type="term" value="P:alkaloid metabolic process"/>
    <property type="evidence" value="ECO:0007669"/>
    <property type="project" value="InterPro"/>
</dbReference>
<dbReference type="Proteomes" id="UP001215280">
    <property type="component" value="Unassembled WGS sequence"/>
</dbReference>
<dbReference type="InterPro" id="IPR017795">
    <property type="entry name" value="ABBA_NscD-like"/>
</dbReference>
<keyword evidence="2" id="KW-0808">Transferase</keyword>
<evidence type="ECO:0000256" key="1">
    <source>
        <dbReference type="ARBA" id="ARBA00010209"/>
    </source>
</evidence>
<dbReference type="SFLD" id="SFLDS00036">
    <property type="entry name" value="Aromatic_Prenyltransferase"/>
    <property type="match status" value="1"/>
</dbReference>
<keyword evidence="4" id="KW-1185">Reference proteome</keyword>
<dbReference type="InterPro" id="IPR033964">
    <property type="entry name" value="ABBA"/>
</dbReference>
<dbReference type="PANTHER" id="PTHR40627:SF4">
    <property type="entry name" value="PRENYLTRANSFERASE ASQH1-RELATED"/>
    <property type="match status" value="1"/>
</dbReference>
<evidence type="ECO:0000313" key="4">
    <source>
        <dbReference type="Proteomes" id="UP001215280"/>
    </source>
</evidence>
<gene>
    <name evidence="3" type="ORF">DFH07DRAFT_888927</name>
</gene>
<name>A0AAD7IQR9_9AGAR</name>
<protein>
    <submittedName>
        <fullName evidence="3">Tryptophan dimethylallyltransferase-domain-containing protein</fullName>
    </submittedName>
</protein>
<evidence type="ECO:0000313" key="3">
    <source>
        <dbReference type="EMBL" id="KAJ7748542.1"/>
    </source>
</evidence>
<comment type="caution">
    <text evidence="3">The sequence shown here is derived from an EMBL/GenBank/DDBJ whole genome shotgun (WGS) entry which is preliminary data.</text>
</comment>